<evidence type="ECO:0000259" key="1">
    <source>
        <dbReference type="Pfam" id="PF11716"/>
    </source>
</evidence>
<organism evidence="2 3">
    <name type="scientific">Nocardia brasiliensis (strain ATCC 700358 / HUJEG-1)</name>
    <dbReference type="NCBI Taxonomy" id="1133849"/>
    <lineage>
        <taxon>Bacteria</taxon>
        <taxon>Bacillati</taxon>
        <taxon>Actinomycetota</taxon>
        <taxon>Actinomycetes</taxon>
        <taxon>Mycobacteriales</taxon>
        <taxon>Nocardiaceae</taxon>
        <taxon>Nocardia</taxon>
    </lineage>
</organism>
<keyword evidence="3" id="KW-1185">Reference proteome</keyword>
<dbReference type="Proteomes" id="UP000006304">
    <property type="component" value="Chromosome"/>
</dbReference>
<sequence length="215" mass="22921">MRHTGSMTTEDIWRATAAERVALADLLAGLTEEQWDHQSLCSRWRVRDVVAHTVQTTRAHLGWILVNLARARGNVDRALCEVAIRHADRVGTRELLAELRASVPARFVPVGTVPADRLLDVLVHAQDVAVPLGIEHPMPAAAAKVALQRVWATAGRFGIAERLAGVQLAATDAEWSAGEGAQVHGTAGALLLLATGRPADGLLSGPGTAVLADRR</sequence>
<dbReference type="KEGG" id="nbr:O3I_014045"/>
<dbReference type="HOGENOM" id="CLU_094601_0_0_11"/>
<dbReference type="InterPro" id="IPR034660">
    <property type="entry name" value="DinB/YfiT-like"/>
</dbReference>
<protein>
    <recommendedName>
        <fullName evidence="1">Mycothiol-dependent maleylpyruvate isomerase metal-binding domain-containing protein</fullName>
    </recommendedName>
</protein>
<dbReference type="Pfam" id="PF11716">
    <property type="entry name" value="MDMPI_N"/>
    <property type="match status" value="1"/>
</dbReference>
<dbReference type="EMBL" id="CP003876">
    <property type="protein sequence ID" value="AFU00770.1"/>
    <property type="molecule type" value="Genomic_DNA"/>
</dbReference>
<proteinExistence type="predicted"/>
<dbReference type="InterPro" id="IPR024344">
    <property type="entry name" value="MDMPI_metal-binding"/>
</dbReference>
<dbReference type="RefSeq" id="WP_014983625.1">
    <property type="nucleotide sequence ID" value="NC_018681.1"/>
</dbReference>
<dbReference type="STRING" id="1133849.O3I_014045"/>
<dbReference type="NCBIfam" id="TIGR03083">
    <property type="entry name" value="maleylpyruvate isomerase family mycothiol-dependent enzyme"/>
    <property type="match status" value="1"/>
</dbReference>
<evidence type="ECO:0000313" key="3">
    <source>
        <dbReference type="Proteomes" id="UP000006304"/>
    </source>
</evidence>
<accession>K0EVF3</accession>
<dbReference type="Gene3D" id="1.20.120.450">
    <property type="entry name" value="dinb family like domain"/>
    <property type="match status" value="1"/>
</dbReference>
<reference evidence="2 3" key="1">
    <citation type="journal article" date="2012" name="J. Bacteriol.">
        <title>Complete genome sequence of Nocardia brasiliensis HUJEG-1.</title>
        <authorList>
            <person name="Vera-Cabrera L."/>
            <person name="Ortiz-Lopez R."/>
            <person name="Elizondo-Gonzalez R."/>
            <person name="Perez-Maya A.A."/>
            <person name="Ocampo-Candiani J."/>
        </authorList>
    </citation>
    <scope>NUCLEOTIDE SEQUENCE [LARGE SCALE GENOMIC DNA]</scope>
    <source>
        <strain evidence="3">ATCC 700358</strain>
    </source>
</reference>
<dbReference type="eggNOG" id="ENOG50314EV">
    <property type="taxonomic scope" value="Bacteria"/>
</dbReference>
<dbReference type="InterPro" id="IPR017517">
    <property type="entry name" value="Maleyloyr_isom"/>
</dbReference>
<gene>
    <name evidence="2" type="ORF">O3I_014045</name>
</gene>
<evidence type="ECO:0000313" key="2">
    <source>
        <dbReference type="EMBL" id="AFU00770.1"/>
    </source>
</evidence>
<name>K0EVF3_NOCB7</name>
<dbReference type="AlphaFoldDB" id="K0EVF3"/>
<dbReference type="SUPFAM" id="SSF109854">
    <property type="entry name" value="DinB/YfiT-like putative metalloenzymes"/>
    <property type="match status" value="1"/>
</dbReference>
<feature type="domain" description="Mycothiol-dependent maleylpyruvate isomerase metal-binding" evidence="1">
    <location>
        <begin position="17"/>
        <end position="105"/>
    </location>
</feature>
<dbReference type="GO" id="GO:0046872">
    <property type="term" value="F:metal ion binding"/>
    <property type="evidence" value="ECO:0007669"/>
    <property type="project" value="InterPro"/>
</dbReference>